<keyword evidence="4 8" id="KW-0812">Transmembrane</keyword>
<comment type="subcellular location">
    <subcellularLocation>
        <location evidence="1">Cell membrane</location>
        <topology evidence="1">Multi-pass membrane protein</topology>
    </subcellularLocation>
</comment>
<dbReference type="Pfam" id="PF00953">
    <property type="entry name" value="Glycos_transf_4"/>
    <property type="match status" value="1"/>
</dbReference>
<feature type="transmembrane region" description="Helical" evidence="8">
    <location>
        <begin position="189"/>
        <end position="208"/>
    </location>
</feature>
<feature type="transmembrane region" description="Helical" evidence="8">
    <location>
        <begin position="318"/>
        <end position="336"/>
    </location>
</feature>
<sequence>MLTFPLLLVLCLFFSTIMTGLLKRYGQSRLLDQPNHRSSHYIPTPRGGGMAIVATFLLASPFLVVSQVSDLYGVSYGSLLLIWIAALGIALVGFIDDHLSLEPKTRLIVQSLSAALVVVAVDGLPELTFFGWQLNLAWFGYALAWLGVIWFINLYNFMDGIDGLAAGEAVTVCIVMALLHYLFGGEWPFASLTLLLGASVAGFLCWNFPPAKIFMGDGGSGFLGMMLASLMLLDASLAPQFLWAWLVMLGVFVVDATWTLLNRYRLKCHLSDAHRTHAYQYLARHWKSHRNVTLMVLLINVLWLAPIAAMIVGGALDGMLGLIIAYLPLTYLAFYLKAGVPE</sequence>
<feature type="transmembrane region" description="Helical" evidence="8">
    <location>
        <begin position="136"/>
        <end position="157"/>
    </location>
</feature>
<dbReference type="InterPro" id="IPR000715">
    <property type="entry name" value="Glycosyl_transferase_4"/>
</dbReference>
<evidence type="ECO:0000256" key="8">
    <source>
        <dbReference type="SAM" id="Phobius"/>
    </source>
</evidence>
<dbReference type="CDD" id="cd06854">
    <property type="entry name" value="GT_WbpL_WbcO_like"/>
    <property type="match status" value="1"/>
</dbReference>
<comment type="cofactor">
    <cofactor evidence="7">
        <name>Mg(2+)</name>
        <dbReference type="ChEBI" id="CHEBI:18420"/>
    </cofactor>
</comment>
<dbReference type="EMBL" id="CP038444">
    <property type="protein sequence ID" value="QJT32738.1"/>
    <property type="molecule type" value="Genomic_DNA"/>
</dbReference>
<keyword evidence="2" id="KW-1003">Cell membrane</keyword>
<dbReference type="GO" id="GO:0046872">
    <property type="term" value="F:metal ion binding"/>
    <property type="evidence" value="ECO:0007669"/>
    <property type="project" value="UniProtKB-KW"/>
</dbReference>
<proteinExistence type="predicted"/>
<evidence type="ECO:0000256" key="5">
    <source>
        <dbReference type="ARBA" id="ARBA00022989"/>
    </source>
</evidence>
<gene>
    <name evidence="9" type="ORF">E4186_07540</name>
</gene>
<evidence type="ECO:0000256" key="2">
    <source>
        <dbReference type="ARBA" id="ARBA00022475"/>
    </source>
</evidence>
<evidence type="ECO:0000256" key="7">
    <source>
        <dbReference type="PIRSR" id="PIRSR600715-1"/>
    </source>
</evidence>
<evidence type="ECO:0000256" key="3">
    <source>
        <dbReference type="ARBA" id="ARBA00022679"/>
    </source>
</evidence>
<protein>
    <submittedName>
        <fullName evidence="9">Glycosyltransferase family 4 protein</fullName>
    </submittedName>
</protein>
<reference evidence="9 10" key="1">
    <citation type="submission" date="2019-03" db="EMBL/GenBank/DDBJ databases">
        <title>Novel transposon Tn6433 accelerates the dissemination of tet(E) in Aeromonas from aerobic biofilm under oxytetracycline stress.</title>
        <authorList>
            <person name="Shi Y."/>
            <person name="Tian Z."/>
            <person name="Zhang Y."/>
            <person name="Zhang H."/>
            <person name="Yang M."/>
        </authorList>
    </citation>
    <scope>NUCLEOTIDE SEQUENCE [LARGE SCALE GENOMIC DNA]</scope>
    <source>
        <strain evidence="9 10">T5-8</strain>
    </source>
</reference>
<feature type="transmembrane region" description="Helical" evidence="8">
    <location>
        <begin position="243"/>
        <end position="261"/>
    </location>
</feature>
<keyword evidence="7" id="KW-0460">Magnesium</keyword>
<keyword evidence="3" id="KW-0808">Transferase</keyword>
<evidence type="ECO:0000256" key="4">
    <source>
        <dbReference type="ARBA" id="ARBA00022692"/>
    </source>
</evidence>
<feature type="transmembrane region" description="Helical" evidence="8">
    <location>
        <begin position="6"/>
        <end position="26"/>
    </location>
</feature>
<feature type="binding site" evidence="7">
    <location>
        <position position="217"/>
    </location>
    <ligand>
        <name>Mg(2+)</name>
        <dbReference type="ChEBI" id="CHEBI:18420"/>
    </ligand>
</feature>
<dbReference type="PANTHER" id="PTHR22926">
    <property type="entry name" value="PHOSPHO-N-ACETYLMURAMOYL-PENTAPEPTIDE-TRANSFERASE"/>
    <property type="match status" value="1"/>
</dbReference>
<dbReference type="GO" id="GO:0016780">
    <property type="term" value="F:phosphotransferase activity, for other substituted phosphate groups"/>
    <property type="evidence" value="ECO:0007669"/>
    <property type="project" value="InterPro"/>
</dbReference>
<evidence type="ECO:0000313" key="9">
    <source>
        <dbReference type="EMBL" id="QJT32738.1"/>
    </source>
</evidence>
<dbReference type="AlphaFoldDB" id="A0AAE7AN23"/>
<keyword evidence="6 8" id="KW-0472">Membrane</keyword>
<dbReference type="GO" id="GO:0009103">
    <property type="term" value="P:lipopolysaccharide biosynthetic process"/>
    <property type="evidence" value="ECO:0007669"/>
    <property type="project" value="TreeGrafter"/>
</dbReference>
<dbReference type="GO" id="GO:0044038">
    <property type="term" value="P:cell wall macromolecule biosynthetic process"/>
    <property type="evidence" value="ECO:0007669"/>
    <property type="project" value="TreeGrafter"/>
</dbReference>
<name>A0AAE7AN23_AERME</name>
<dbReference type="GO" id="GO:0005886">
    <property type="term" value="C:plasma membrane"/>
    <property type="evidence" value="ECO:0007669"/>
    <property type="project" value="UniProtKB-SubCell"/>
</dbReference>
<evidence type="ECO:0000313" key="10">
    <source>
        <dbReference type="Proteomes" id="UP000502006"/>
    </source>
</evidence>
<evidence type="ECO:0000256" key="1">
    <source>
        <dbReference type="ARBA" id="ARBA00004651"/>
    </source>
</evidence>
<keyword evidence="7" id="KW-0479">Metal-binding</keyword>
<feature type="transmembrane region" description="Helical" evidence="8">
    <location>
        <begin position="164"/>
        <end position="183"/>
    </location>
</feature>
<dbReference type="Proteomes" id="UP000502006">
    <property type="component" value="Chromosome"/>
</dbReference>
<keyword evidence="5 8" id="KW-1133">Transmembrane helix</keyword>
<feature type="transmembrane region" description="Helical" evidence="8">
    <location>
        <begin position="47"/>
        <end position="68"/>
    </location>
</feature>
<organism evidence="9 10">
    <name type="scientific">Aeromonas media</name>
    <dbReference type="NCBI Taxonomy" id="651"/>
    <lineage>
        <taxon>Bacteria</taxon>
        <taxon>Pseudomonadati</taxon>
        <taxon>Pseudomonadota</taxon>
        <taxon>Gammaproteobacteria</taxon>
        <taxon>Aeromonadales</taxon>
        <taxon>Aeromonadaceae</taxon>
        <taxon>Aeromonas</taxon>
    </lineage>
</organism>
<feature type="transmembrane region" description="Helical" evidence="8">
    <location>
        <begin position="292"/>
        <end position="312"/>
    </location>
</feature>
<feature type="transmembrane region" description="Helical" evidence="8">
    <location>
        <begin position="220"/>
        <end position="237"/>
    </location>
</feature>
<feature type="transmembrane region" description="Helical" evidence="8">
    <location>
        <begin position="74"/>
        <end position="95"/>
    </location>
</feature>
<feature type="binding site" evidence="7">
    <location>
        <position position="156"/>
    </location>
    <ligand>
        <name>Mg(2+)</name>
        <dbReference type="ChEBI" id="CHEBI:18420"/>
    </ligand>
</feature>
<evidence type="ECO:0000256" key="6">
    <source>
        <dbReference type="ARBA" id="ARBA00023136"/>
    </source>
</evidence>
<dbReference type="PANTHER" id="PTHR22926:SF3">
    <property type="entry name" value="UNDECAPRENYL-PHOSPHATE ALPHA-N-ACETYLGLUCOSAMINYL 1-PHOSPHATE TRANSFERASE"/>
    <property type="match status" value="1"/>
</dbReference>
<feature type="transmembrane region" description="Helical" evidence="8">
    <location>
        <begin position="107"/>
        <end position="124"/>
    </location>
</feature>
<accession>A0AAE7AN23</accession>
<dbReference type="GO" id="GO:0071555">
    <property type="term" value="P:cell wall organization"/>
    <property type="evidence" value="ECO:0007669"/>
    <property type="project" value="TreeGrafter"/>
</dbReference>